<gene>
    <name evidence="1" type="ORF">CERSUDRAFT_97726</name>
</gene>
<reference evidence="1 2" key="1">
    <citation type="journal article" date="2012" name="Proc. Natl. Acad. Sci. U.S.A.">
        <title>Comparative genomics of Ceriporiopsis subvermispora and Phanerochaete chrysosporium provide insight into selective ligninolysis.</title>
        <authorList>
            <person name="Fernandez-Fueyo E."/>
            <person name="Ruiz-Duenas F.J."/>
            <person name="Ferreira P."/>
            <person name="Floudas D."/>
            <person name="Hibbett D.S."/>
            <person name="Canessa P."/>
            <person name="Larrondo L.F."/>
            <person name="James T.Y."/>
            <person name="Seelenfreund D."/>
            <person name="Lobos S."/>
            <person name="Polanco R."/>
            <person name="Tello M."/>
            <person name="Honda Y."/>
            <person name="Watanabe T."/>
            <person name="Watanabe T."/>
            <person name="Ryu J.S."/>
            <person name="Kubicek C.P."/>
            <person name="Schmoll M."/>
            <person name="Gaskell J."/>
            <person name="Hammel K.E."/>
            <person name="St John F.J."/>
            <person name="Vanden Wymelenberg A."/>
            <person name="Sabat G."/>
            <person name="Splinter BonDurant S."/>
            <person name="Syed K."/>
            <person name="Yadav J.S."/>
            <person name="Doddapaneni H."/>
            <person name="Subramanian V."/>
            <person name="Lavin J.L."/>
            <person name="Oguiza J.A."/>
            <person name="Perez G."/>
            <person name="Pisabarro A.G."/>
            <person name="Ramirez L."/>
            <person name="Santoyo F."/>
            <person name="Master E."/>
            <person name="Coutinho P.M."/>
            <person name="Henrissat B."/>
            <person name="Lombard V."/>
            <person name="Magnuson J.K."/>
            <person name="Kuees U."/>
            <person name="Hori C."/>
            <person name="Igarashi K."/>
            <person name="Samejima M."/>
            <person name="Held B.W."/>
            <person name="Barry K.W."/>
            <person name="LaButti K.M."/>
            <person name="Lapidus A."/>
            <person name="Lindquist E.A."/>
            <person name="Lucas S.M."/>
            <person name="Riley R."/>
            <person name="Salamov A.A."/>
            <person name="Hoffmeister D."/>
            <person name="Schwenk D."/>
            <person name="Hadar Y."/>
            <person name="Yarden O."/>
            <person name="de Vries R.P."/>
            <person name="Wiebenga A."/>
            <person name="Stenlid J."/>
            <person name="Eastwood D."/>
            <person name="Grigoriev I.V."/>
            <person name="Berka R.M."/>
            <person name="Blanchette R.A."/>
            <person name="Kersten P."/>
            <person name="Martinez A.T."/>
            <person name="Vicuna R."/>
            <person name="Cullen D."/>
        </authorList>
    </citation>
    <scope>NUCLEOTIDE SEQUENCE [LARGE SCALE GENOMIC DNA]</scope>
    <source>
        <strain evidence="1 2">B</strain>
    </source>
</reference>
<sequence>MASTAPFLCSCLSPSAIMQVLEEYNAAGMLLCSEVQREPVFDLDKIHLWLGWAGQTRTLVTLFDSYVQLLRSTGVLVPLSFLLREVSSITTHLDFRLTRIHDAPGMLFFSERLHLWRPAYEPLPECMHECSLLLDEIIEMFGPDVDWELFRRAHHYLSLLCAHSGAPPCRMLVFGELDECLMCLAGLLFEDWPAKDVEGSVEPAPAYKGRHCVDAPRD</sequence>
<dbReference type="AlphaFoldDB" id="M2QQN3"/>
<evidence type="ECO:0000313" key="2">
    <source>
        <dbReference type="Proteomes" id="UP000016930"/>
    </source>
</evidence>
<proteinExistence type="predicted"/>
<protein>
    <submittedName>
        <fullName evidence="1">Uncharacterized protein</fullName>
    </submittedName>
</protein>
<dbReference type="HOGENOM" id="CLU_088288_0_0_1"/>
<organism evidence="1 2">
    <name type="scientific">Ceriporiopsis subvermispora (strain B)</name>
    <name type="common">White-rot fungus</name>
    <name type="synonym">Gelatoporia subvermispora</name>
    <dbReference type="NCBI Taxonomy" id="914234"/>
    <lineage>
        <taxon>Eukaryota</taxon>
        <taxon>Fungi</taxon>
        <taxon>Dikarya</taxon>
        <taxon>Basidiomycota</taxon>
        <taxon>Agaricomycotina</taxon>
        <taxon>Agaricomycetes</taxon>
        <taxon>Polyporales</taxon>
        <taxon>Gelatoporiaceae</taxon>
        <taxon>Gelatoporia</taxon>
    </lineage>
</organism>
<evidence type="ECO:0000313" key="1">
    <source>
        <dbReference type="EMBL" id="EMD34470.1"/>
    </source>
</evidence>
<name>M2QQN3_CERS8</name>
<accession>M2QQN3</accession>
<dbReference type="Proteomes" id="UP000016930">
    <property type="component" value="Unassembled WGS sequence"/>
</dbReference>
<keyword evidence="2" id="KW-1185">Reference proteome</keyword>
<dbReference type="EMBL" id="KB445803">
    <property type="protein sequence ID" value="EMD34470.1"/>
    <property type="molecule type" value="Genomic_DNA"/>
</dbReference>